<keyword evidence="2" id="KW-0472">Membrane</keyword>
<feature type="transmembrane region" description="Helical" evidence="2">
    <location>
        <begin position="30"/>
        <end position="48"/>
    </location>
</feature>
<evidence type="ECO:0000313" key="4">
    <source>
        <dbReference type="Proteomes" id="UP000444721"/>
    </source>
</evidence>
<protein>
    <submittedName>
        <fullName evidence="3">Uncharacterized protein</fullName>
    </submittedName>
</protein>
<accession>A0A6A5C4J6</accession>
<keyword evidence="2" id="KW-1133">Transmembrane helix</keyword>
<gene>
    <name evidence="3" type="ORF">FDP41_011596</name>
</gene>
<feature type="compositionally biased region" description="Polar residues" evidence="1">
    <location>
        <begin position="294"/>
        <end position="307"/>
    </location>
</feature>
<dbReference type="AlphaFoldDB" id="A0A6A5C4J6"/>
<dbReference type="VEuPathDB" id="AmoebaDB:NfTy_017840"/>
<dbReference type="OrthoDB" id="10380577at2759"/>
<reference evidence="3 4" key="1">
    <citation type="journal article" date="2019" name="Sci. Rep.">
        <title>Nanopore sequencing improves the draft genome of the human pathogenic amoeba Naegleria fowleri.</title>
        <authorList>
            <person name="Liechti N."/>
            <person name="Schurch N."/>
            <person name="Bruggmann R."/>
            <person name="Wittwer M."/>
        </authorList>
    </citation>
    <scope>NUCLEOTIDE SEQUENCE [LARGE SCALE GENOMIC DNA]</scope>
    <source>
        <strain evidence="3 4">ATCC 30894</strain>
    </source>
</reference>
<feature type="region of interest" description="Disordered" evidence="1">
    <location>
        <begin position="181"/>
        <end position="253"/>
    </location>
</feature>
<dbReference type="Proteomes" id="UP000444721">
    <property type="component" value="Unassembled WGS sequence"/>
</dbReference>
<proteinExistence type="predicted"/>
<evidence type="ECO:0000313" key="3">
    <source>
        <dbReference type="EMBL" id="KAF0982666.1"/>
    </source>
</evidence>
<feature type="compositionally biased region" description="Polar residues" evidence="1">
    <location>
        <begin position="201"/>
        <end position="217"/>
    </location>
</feature>
<dbReference type="EMBL" id="VFQX01000009">
    <property type="protein sequence ID" value="KAF0982666.1"/>
    <property type="molecule type" value="Genomic_DNA"/>
</dbReference>
<dbReference type="VEuPathDB" id="AmoebaDB:FDP41_011596"/>
<dbReference type="GeneID" id="68118811"/>
<keyword evidence="4" id="KW-1185">Reference proteome</keyword>
<organism evidence="3 4">
    <name type="scientific">Naegleria fowleri</name>
    <name type="common">Brain eating amoeba</name>
    <dbReference type="NCBI Taxonomy" id="5763"/>
    <lineage>
        <taxon>Eukaryota</taxon>
        <taxon>Discoba</taxon>
        <taxon>Heterolobosea</taxon>
        <taxon>Tetramitia</taxon>
        <taxon>Eutetramitia</taxon>
        <taxon>Vahlkampfiidae</taxon>
        <taxon>Naegleria</taxon>
    </lineage>
</organism>
<evidence type="ECO:0000256" key="2">
    <source>
        <dbReference type="SAM" id="Phobius"/>
    </source>
</evidence>
<dbReference type="VEuPathDB" id="AmoebaDB:NF0119970"/>
<sequence>MQWIIHVPLVMFPFCSMLYNKADRRETRMLTYWYCVLLLFFSNVLVSLKQAVFDWIDFIPSFLNSLEMSIRRTSLDNKILETIVKEPSNYASVGLISSQFQASSMLPQLVSFLLIVSISYHFIRDVVLGIPAKIDSKQEDRVLGVKQFISNEFNTCLLPLQHIINYDHVLSGAETIKPSSILEKDENVEQPEDLQGKKVNVSPNIVSSSRTLSPNGETTSAAATTTNTSSPVSPVSNVSPTTNGPTGNAQPKQRIIGGNFVRARGLESKFANRGSKEYTNDIQAKVNQNINAKNLSPTGCETVNHSAPKQKRVSFTDEEFPPLPSLDTGASTDE</sequence>
<comment type="caution">
    <text evidence="3">The sequence shown here is derived from an EMBL/GenBank/DDBJ whole genome shotgun (WGS) entry which is preliminary data.</text>
</comment>
<evidence type="ECO:0000256" key="1">
    <source>
        <dbReference type="SAM" id="MobiDB-lite"/>
    </source>
</evidence>
<keyword evidence="2" id="KW-0812">Transmembrane</keyword>
<dbReference type="RefSeq" id="XP_044567379.1">
    <property type="nucleotide sequence ID" value="XM_044702021.1"/>
</dbReference>
<name>A0A6A5C4J6_NAEFO</name>
<feature type="compositionally biased region" description="Low complexity" evidence="1">
    <location>
        <begin position="218"/>
        <end position="243"/>
    </location>
</feature>
<feature type="region of interest" description="Disordered" evidence="1">
    <location>
        <begin position="294"/>
        <end position="334"/>
    </location>
</feature>